<dbReference type="SMART" id="SM00420">
    <property type="entry name" value="HTH_DEOR"/>
    <property type="match status" value="1"/>
</dbReference>
<evidence type="ECO:0000256" key="4">
    <source>
        <dbReference type="ARBA" id="ARBA00023163"/>
    </source>
</evidence>
<keyword evidence="4" id="KW-0804">Transcription</keyword>
<evidence type="ECO:0000256" key="3">
    <source>
        <dbReference type="ARBA" id="ARBA00023125"/>
    </source>
</evidence>
<evidence type="ECO:0000259" key="5">
    <source>
        <dbReference type="PROSITE" id="PS51000"/>
    </source>
</evidence>
<name>A0A387FUA4_9HYPH</name>
<dbReference type="RefSeq" id="WP_120703510.1">
    <property type="nucleotide sequence ID" value="NZ_CP032694.1"/>
</dbReference>
<dbReference type="InterPro" id="IPR036390">
    <property type="entry name" value="WH_DNA-bd_sf"/>
</dbReference>
<evidence type="ECO:0000256" key="1">
    <source>
        <dbReference type="ARBA" id="ARBA00022491"/>
    </source>
</evidence>
<organism evidence="6 7">
    <name type="scientific">Rhizobium jaguaris</name>
    <dbReference type="NCBI Taxonomy" id="1312183"/>
    <lineage>
        <taxon>Bacteria</taxon>
        <taxon>Pseudomonadati</taxon>
        <taxon>Pseudomonadota</taxon>
        <taxon>Alphaproteobacteria</taxon>
        <taxon>Hyphomicrobiales</taxon>
        <taxon>Rhizobiaceae</taxon>
        <taxon>Rhizobium/Agrobacterium group</taxon>
        <taxon>Rhizobium</taxon>
    </lineage>
</organism>
<proteinExistence type="predicted"/>
<dbReference type="KEGG" id="rjg:CCGE525_06125"/>
<gene>
    <name evidence="6" type="ORF">CCGE525_06125</name>
</gene>
<feature type="domain" description="HTH deoR-type" evidence="5">
    <location>
        <begin position="3"/>
        <end position="58"/>
    </location>
</feature>
<dbReference type="AlphaFoldDB" id="A0A387FUA4"/>
<dbReference type="PROSITE" id="PS51000">
    <property type="entry name" value="HTH_DEOR_2"/>
    <property type="match status" value="1"/>
</dbReference>
<evidence type="ECO:0000313" key="6">
    <source>
        <dbReference type="EMBL" id="AYG58436.1"/>
    </source>
</evidence>
<dbReference type="PANTHER" id="PTHR30363">
    <property type="entry name" value="HTH-TYPE TRANSCRIPTIONAL REGULATOR SRLR-RELATED"/>
    <property type="match status" value="1"/>
</dbReference>
<evidence type="ECO:0000256" key="2">
    <source>
        <dbReference type="ARBA" id="ARBA00023015"/>
    </source>
</evidence>
<dbReference type="InterPro" id="IPR037171">
    <property type="entry name" value="NagB/RpiA_transferase-like"/>
</dbReference>
<protein>
    <submittedName>
        <fullName evidence="6">DeoR/GlpR transcriptional regulator</fullName>
    </submittedName>
</protein>
<reference evidence="6 7" key="1">
    <citation type="submission" date="2018-10" db="EMBL/GenBank/DDBJ databases">
        <title>Rhizobium etli, R. leguminosarum and a new Rhizobium genospecies from Phaseolus dumosus.</title>
        <authorList>
            <person name="Ramirez-Puebla S.T."/>
            <person name="Rogel-Hernandez M.A."/>
            <person name="Guerrero G."/>
            <person name="Ormeno-Orrillo E."/>
            <person name="Martinez-Romero J.C."/>
            <person name="Negrete-Yankelevich S."/>
            <person name="Martinez-Romero E."/>
        </authorList>
    </citation>
    <scope>NUCLEOTIDE SEQUENCE [LARGE SCALE GENOMIC DNA]</scope>
    <source>
        <strain evidence="6 7">CCGE525</strain>
    </source>
</reference>
<dbReference type="Pfam" id="PF00455">
    <property type="entry name" value="DeoRC"/>
    <property type="match status" value="1"/>
</dbReference>
<dbReference type="Proteomes" id="UP000282195">
    <property type="component" value="Chromosome"/>
</dbReference>
<keyword evidence="3" id="KW-0238">DNA-binding</keyword>
<dbReference type="Pfam" id="PF08220">
    <property type="entry name" value="HTH_DeoR"/>
    <property type="match status" value="1"/>
</dbReference>
<keyword evidence="2" id="KW-0805">Transcription regulation</keyword>
<dbReference type="InterPro" id="IPR018356">
    <property type="entry name" value="Tscrpt_reg_HTH_DeoR_CS"/>
</dbReference>
<sequence>MLIGQRKTLILDILRRDGQVIAKALADDLGLSEDTIRRDLREMAAERLLKRVHGGALPLAPELPDFSARRSVSPDVKRQLGAYAASMVRPGRTVFLDGGTTTAEIARHLPRNFAFTVVTHSPTIAGELEHHPTAEVVLIGGKLYKHSMVATGAAAMAAISLVRPDIFFLGVTAIHPIHGLSTGDFEEAAIKRHIAQCSAETYVMVTQEKLDAVSPCHILPVTAVSGMMVPSDMTEASLGPYHSVQVPIFRADD</sequence>
<accession>A0A387FUA4</accession>
<dbReference type="GO" id="GO:0003677">
    <property type="term" value="F:DNA binding"/>
    <property type="evidence" value="ECO:0007669"/>
    <property type="project" value="UniProtKB-KW"/>
</dbReference>
<dbReference type="EMBL" id="CP032694">
    <property type="protein sequence ID" value="AYG58436.1"/>
    <property type="molecule type" value="Genomic_DNA"/>
</dbReference>
<keyword evidence="7" id="KW-1185">Reference proteome</keyword>
<dbReference type="PRINTS" id="PR00037">
    <property type="entry name" value="HTHLACR"/>
</dbReference>
<dbReference type="InterPro" id="IPR001034">
    <property type="entry name" value="DeoR_HTH"/>
</dbReference>
<dbReference type="Gene3D" id="3.40.50.1360">
    <property type="match status" value="1"/>
</dbReference>
<dbReference type="PANTHER" id="PTHR30363:SF4">
    <property type="entry name" value="GLYCEROL-3-PHOSPHATE REGULON REPRESSOR"/>
    <property type="match status" value="1"/>
</dbReference>
<dbReference type="SMART" id="SM01134">
    <property type="entry name" value="DeoRC"/>
    <property type="match status" value="1"/>
</dbReference>
<dbReference type="InterPro" id="IPR050313">
    <property type="entry name" value="Carb_Metab_HTH_regulators"/>
</dbReference>
<dbReference type="SUPFAM" id="SSF100950">
    <property type="entry name" value="NagB/RpiA/CoA transferase-like"/>
    <property type="match status" value="1"/>
</dbReference>
<dbReference type="OrthoDB" id="9814815at2"/>
<dbReference type="SUPFAM" id="SSF46785">
    <property type="entry name" value="Winged helix' DNA-binding domain"/>
    <property type="match status" value="1"/>
</dbReference>
<dbReference type="PROSITE" id="PS00894">
    <property type="entry name" value="HTH_DEOR_1"/>
    <property type="match status" value="1"/>
</dbReference>
<keyword evidence="1" id="KW-0678">Repressor</keyword>
<dbReference type="GO" id="GO:0003700">
    <property type="term" value="F:DNA-binding transcription factor activity"/>
    <property type="evidence" value="ECO:0007669"/>
    <property type="project" value="InterPro"/>
</dbReference>
<dbReference type="InterPro" id="IPR014036">
    <property type="entry name" value="DeoR-like_C"/>
</dbReference>
<evidence type="ECO:0000313" key="7">
    <source>
        <dbReference type="Proteomes" id="UP000282195"/>
    </source>
</evidence>